<dbReference type="InterPro" id="IPR032577">
    <property type="entry name" value="DUF4920"/>
</dbReference>
<organism evidence="2 3">
    <name type="scientific">Jiulongibacter sediminis</name>
    <dbReference type="NCBI Taxonomy" id="1605367"/>
    <lineage>
        <taxon>Bacteria</taxon>
        <taxon>Pseudomonadati</taxon>
        <taxon>Bacteroidota</taxon>
        <taxon>Cytophagia</taxon>
        <taxon>Cytophagales</taxon>
        <taxon>Leadbetterellaceae</taxon>
        <taxon>Jiulongibacter</taxon>
    </lineage>
</organism>
<reference evidence="2 3" key="1">
    <citation type="submission" date="2015-07" db="EMBL/GenBank/DDBJ databases">
        <title>The draft genome sequence of Leadbetterella sp. JN14-9.</title>
        <authorList>
            <person name="Liu Y."/>
            <person name="Du J."/>
            <person name="Shao Z."/>
        </authorList>
    </citation>
    <scope>NUCLEOTIDE SEQUENCE [LARGE SCALE GENOMIC DNA]</scope>
    <source>
        <strain evidence="2 3">JN14-9</strain>
    </source>
</reference>
<sequence>MKRVLFLAVIVSFAAISSKAQGYTVFGESFKPGNSLVNVNDLTEEMKDMTVEVKGEVVEVCQVKGCWMKIKMDNGETMRVTFKDYGFFMPKDLAGNSIIFKGVPTVATTSVEDLQHYAKDAGRSDAEVAQITQPKVEMTFEATGVLVPAAF</sequence>
<comment type="caution">
    <text evidence="2">The sequence shown here is derived from an EMBL/GenBank/DDBJ whole genome shotgun (WGS) entry which is preliminary data.</text>
</comment>
<accession>A0A0P7CA84</accession>
<feature type="signal peptide" evidence="1">
    <location>
        <begin position="1"/>
        <end position="22"/>
    </location>
</feature>
<keyword evidence="2" id="KW-0808">Transferase</keyword>
<keyword evidence="3" id="KW-1185">Reference proteome</keyword>
<proteinExistence type="predicted"/>
<dbReference type="PATRIC" id="fig|1605367.3.peg.1880"/>
<evidence type="ECO:0000313" key="3">
    <source>
        <dbReference type="Proteomes" id="UP000050454"/>
    </source>
</evidence>
<dbReference type="Proteomes" id="UP000050454">
    <property type="component" value="Unassembled WGS sequence"/>
</dbReference>
<keyword evidence="2" id="KW-0032">Aminotransferase</keyword>
<dbReference type="STRING" id="1605367.AFM12_02685"/>
<dbReference type="AlphaFoldDB" id="A0A0P7CA84"/>
<evidence type="ECO:0000256" key="1">
    <source>
        <dbReference type="SAM" id="SignalP"/>
    </source>
</evidence>
<keyword evidence="1" id="KW-0732">Signal</keyword>
<dbReference type="GO" id="GO:0008483">
    <property type="term" value="F:transaminase activity"/>
    <property type="evidence" value="ECO:0007669"/>
    <property type="project" value="UniProtKB-KW"/>
</dbReference>
<evidence type="ECO:0000313" key="2">
    <source>
        <dbReference type="EMBL" id="KPM49528.1"/>
    </source>
</evidence>
<protein>
    <submittedName>
        <fullName evidence="2">Amino acid aminotransferase</fullName>
    </submittedName>
</protein>
<dbReference type="OrthoDB" id="129527at2"/>
<feature type="chain" id="PRO_5006136738" evidence="1">
    <location>
        <begin position="23"/>
        <end position="151"/>
    </location>
</feature>
<name>A0A0P7CA84_9BACT</name>
<gene>
    <name evidence="2" type="ORF">AFM12_02685</name>
</gene>
<dbReference type="RefSeq" id="WP_055143729.1">
    <property type="nucleotide sequence ID" value="NZ_JXSZ01000005.1"/>
</dbReference>
<dbReference type="Pfam" id="PF16267">
    <property type="entry name" value="DUF4920"/>
    <property type="match status" value="1"/>
</dbReference>
<dbReference type="EMBL" id="LGTQ01000005">
    <property type="protein sequence ID" value="KPM49528.1"/>
    <property type="molecule type" value="Genomic_DNA"/>
</dbReference>